<evidence type="ECO:0000313" key="9">
    <source>
        <dbReference type="Proteomes" id="UP001194746"/>
    </source>
</evidence>
<dbReference type="SUPFAM" id="SSF51735">
    <property type="entry name" value="NAD(P)-binding Rossmann-fold domains"/>
    <property type="match status" value="1"/>
</dbReference>
<protein>
    <recommendedName>
        <fullName evidence="10">Enoyl reductase (ER) domain-containing protein</fullName>
    </recommendedName>
</protein>
<name>A0AAD4GR85_ASPNN</name>
<evidence type="ECO:0000256" key="5">
    <source>
        <dbReference type="RuleBase" id="RU361277"/>
    </source>
</evidence>
<evidence type="ECO:0000256" key="1">
    <source>
        <dbReference type="ARBA" id="ARBA00001947"/>
    </source>
</evidence>
<dbReference type="EMBL" id="VCAU01000065">
    <property type="protein sequence ID" value="KAF9887174.1"/>
    <property type="molecule type" value="Genomic_DNA"/>
</dbReference>
<dbReference type="InterPro" id="IPR011032">
    <property type="entry name" value="GroES-like_sf"/>
</dbReference>
<proteinExistence type="inferred from homology"/>
<dbReference type="GO" id="GO:0008270">
    <property type="term" value="F:zinc ion binding"/>
    <property type="evidence" value="ECO:0007669"/>
    <property type="project" value="InterPro"/>
</dbReference>
<gene>
    <name evidence="8" type="ORF">FE257_010428</name>
</gene>
<dbReference type="Gene3D" id="3.90.180.10">
    <property type="entry name" value="Medium-chain alcohol dehydrogenases, catalytic domain"/>
    <property type="match status" value="1"/>
</dbReference>
<keyword evidence="4" id="KW-0560">Oxidoreductase</keyword>
<keyword evidence="3 5" id="KW-0862">Zinc</keyword>
<dbReference type="InterPro" id="IPR013149">
    <property type="entry name" value="ADH-like_C"/>
</dbReference>
<dbReference type="Gene3D" id="3.40.50.720">
    <property type="entry name" value="NAD(P)-binding Rossmann-like Domain"/>
    <property type="match status" value="1"/>
</dbReference>
<evidence type="ECO:0000313" key="8">
    <source>
        <dbReference type="EMBL" id="KAF9887174.1"/>
    </source>
</evidence>
<comment type="cofactor">
    <cofactor evidence="1 5">
        <name>Zn(2+)</name>
        <dbReference type="ChEBI" id="CHEBI:29105"/>
    </cofactor>
</comment>
<dbReference type="GO" id="GO:0016491">
    <property type="term" value="F:oxidoreductase activity"/>
    <property type="evidence" value="ECO:0007669"/>
    <property type="project" value="UniProtKB-KW"/>
</dbReference>
<dbReference type="Proteomes" id="UP001194746">
    <property type="component" value="Unassembled WGS sequence"/>
</dbReference>
<evidence type="ECO:0000256" key="3">
    <source>
        <dbReference type="ARBA" id="ARBA00022833"/>
    </source>
</evidence>
<dbReference type="PANTHER" id="PTHR42813">
    <property type="entry name" value="ZINC-TYPE ALCOHOL DEHYDROGENASE-LIKE"/>
    <property type="match status" value="1"/>
</dbReference>
<comment type="caution">
    <text evidence="8">The sequence shown here is derived from an EMBL/GenBank/DDBJ whole genome shotgun (WGS) entry which is preliminary data.</text>
</comment>
<dbReference type="PANTHER" id="PTHR42813:SF2">
    <property type="entry name" value="DEHYDROGENASE, ZINC-CONTAINING, PUTATIVE (AFU_ORTHOLOGUE AFUA_2G02810)-RELATED"/>
    <property type="match status" value="1"/>
</dbReference>
<reference evidence="8" key="2">
    <citation type="submission" date="2020-02" db="EMBL/GenBank/DDBJ databases">
        <authorList>
            <person name="Gilchrist C.L.M."/>
            <person name="Chooi Y.-H."/>
        </authorList>
    </citation>
    <scope>NUCLEOTIDE SEQUENCE</scope>
    <source>
        <strain evidence="8">MST-FP2251</strain>
    </source>
</reference>
<keyword evidence="2 5" id="KW-0479">Metal-binding</keyword>
<evidence type="ECO:0000259" key="7">
    <source>
        <dbReference type="Pfam" id="PF08240"/>
    </source>
</evidence>
<organism evidence="8 9">
    <name type="scientific">Aspergillus nanangensis</name>
    <dbReference type="NCBI Taxonomy" id="2582783"/>
    <lineage>
        <taxon>Eukaryota</taxon>
        <taxon>Fungi</taxon>
        <taxon>Dikarya</taxon>
        <taxon>Ascomycota</taxon>
        <taxon>Pezizomycotina</taxon>
        <taxon>Eurotiomycetes</taxon>
        <taxon>Eurotiomycetidae</taxon>
        <taxon>Eurotiales</taxon>
        <taxon>Aspergillaceae</taxon>
        <taxon>Aspergillus</taxon>
        <taxon>Aspergillus subgen. Circumdati</taxon>
    </lineage>
</organism>
<dbReference type="SUPFAM" id="SSF50129">
    <property type="entry name" value="GroES-like"/>
    <property type="match status" value="1"/>
</dbReference>
<dbReference type="Pfam" id="PF00107">
    <property type="entry name" value="ADH_zinc_N"/>
    <property type="match status" value="1"/>
</dbReference>
<keyword evidence="9" id="KW-1185">Reference proteome</keyword>
<dbReference type="InterPro" id="IPR036291">
    <property type="entry name" value="NAD(P)-bd_dom_sf"/>
</dbReference>
<dbReference type="PROSITE" id="PS00059">
    <property type="entry name" value="ADH_ZINC"/>
    <property type="match status" value="1"/>
</dbReference>
<feature type="domain" description="Alcohol dehydrogenase-like N-terminal" evidence="7">
    <location>
        <begin position="25"/>
        <end position="133"/>
    </location>
</feature>
<feature type="domain" description="Alcohol dehydrogenase-like C-terminal" evidence="6">
    <location>
        <begin position="182"/>
        <end position="293"/>
    </location>
</feature>
<dbReference type="AlphaFoldDB" id="A0AAD4GR85"/>
<dbReference type="Pfam" id="PF08240">
    <property type="entry name" value="ADH_N"/>
    <property type="match status" value="1"/>
</dbReference>
<evidence type="ECO:0000256" key="4">
    <source>
        <dbReference type="ARBA" id="ARBA00023002"/>
    </source>
</evidence>
<dbReference type="InterPro" id="IPR013154">
    <property type="entry name" value="ADH-like_N"/>
</dbReference>
<evidence type="ECO:0000256" key="2">
    <source>
        <dbReference type="ARBA" id="ARBA00022723"/>
    </source>
</evidence>
<comment type="similarity">
    <text evidence="5">Belongs to the zinc-containing alcohol dehydrogenase family.</text>
</comment>
<evidence type="ECO:0008006" key="10">
    <source>
        <dbReference type="Google" id="ProtNLM"/>
    </source>
</evidence>
<accession>A0AAD4GR85</accession>
<sequence length="352" mass="36924">MRHVYLSSHDTYSLQETADPTPQKNTDVIIKITATTICGSDVHLIHGEMPTPWGFPLGHEFVGTIHKIGSEVQSLRVGDRVACPAAVWCGQCDNCRVGQRQACSNGSIFGSGKAFGSLGGAQAEFIRVPFADVCVSVIPDAVSDRNALAVGDILCTGWTAVKNAVTGNQLEVKTLVVFGAGPIGLSAVHTSRLVQGLENVVMVDILADRLDVARKLGATHVVNPAAGDDLAQVVSEITGGRGAEATIDAAGVKGSISLWSEVTAIGGKVAVVAIPSGPVEVSLSAIVMRNITIWTGLGDVTHMDMLLGHINDGRLDPSPIFSETVAFDDIENTLKDFVSRKPGLIKPFIIVG</sequence>
<reference evidence="8" key="1">
    <citation type="journal article" date="2019" name="Beilstein J. Org. Chem.">
        <title>Nanangenines: drimane sesquiterpenoids as the dominant metabolite cohort of a novel Australian fungus, Aspergillus nanangensis.</title>
        <authorList>
            <person name="Lacey H.J."/>
            <person name="Gilchrist C.L.M."/>
            <person name="Crombie A."/>
            <person name="Kalaitzis J.A."/>
            <person name="Vuong D."/>
            <person name="Rutledge P.J."/>
            <person name="Turner P."/>
            <person name="Pitt J.I."/>
            <person name="Lacey E."/>
            <person name="Chooi Y.H."/>
            <person name="Piggott A.M."/>
        </authorList>
    </citation>
    <scope>NUCLEOTIDE SEQUENCE</scope>
    <source>
        <strain evidence="8">MST-FP2251</strain>
    </source>
</reference>
<dbReference type="InterPro" id="IPR002328">
    <property type="entry name" value="ADH_Zn_CS"/>
</dbReference>
<evidence type="ECO:0000259" key="6">
    <source>
        <dbReference type="Pfam" id="PF00107"/>
    </source>
</evidence>